<evidence type="ECO:0000313" key="1">
    <source>
        <dbReference type="EMBL" id="PKT79766.1"/>
    </source>
</evidence>
<dbReference type="GeneID" id="97290524"/>
<dbReference type="EMBL" id="MBPK01000046">
    <property type="protein sequence ID" value="PKT79766.1"/>
    <property type="molecule type" value="Genomic_DNA"/>
</dbReference>
<evidence type="ECO:0000313" key="2">
    <source>
        <dbReference type="Proteomes" id="UP000233350"/>
    </source>
</evidence>
<protein>
    <submittedName>
        <fullName evidence="1">Uncharacterized protein</fullName>
    </submittedName>
</protein>
<keyword evidence="2" id="KW-1185">Reference proteome</keyword>
<gene>
    <name evidence="1" type="ORF">BCM31_05435</name>
</gene>
<proteinExistence type="predicted"/>
<organism evidence="1 2">
    <name type="scientific">Helicobacter winghamensis</name>
    <dbReference type="NCBI Taxonomy" id="157268"/>
    <lineage>
        <taxon>Bacteria</taxon>
        <taxon>Pseudomonadati</taxon>
        <taxon>Campylobacterota</taxon>
        <taxon>Epsilonproteobacteria</taxon>
        <taxon>Campylobacterales</taxon>
        <taxon>Helicobacteraceae</taxon>
        <taxon>Helicobacter</taxon>
    </lineage>
</organism>
<dbReference type="Proteomes" id="UP000233350">
    <property type="component" value="Unassembled WGS sequence"/>
</dbReference>
<reference evidence="1 2" key="1">
    <citation type="submission" date="2016-07" db="EMBL/GenBank/DDBJ databases">
        <title>Detection of Helicobacter winghamensis from caecal content of red fox (Vulpes vulpes).</title>
        <authorList>
            <person name="Zanoni R.G."/>
            <person name="Florio D."/>
            <person name="Caffara M."/>
            <person name="Renzi M."/>
            <person name="Parisi A."/>
            <person name="Pasquali F."/>
            <person name="Manfreda G."/>
        </authorList>
    </citation>
    <scope>NUCLEOTIDE SEQUENCE [LARGE SCALE GENOMIC DNA]</scope>
    <source>
        <strain evidence="1 2">295_13</strain>
    </source>
</reference>
<dbReference type="OrthoDB" id="5329971at2"/>
<accession>A0A2N3PH82</accession>
<dbReference type="RefSeq" id="WP_040498761.1">
    <property type="nucleotide sequence ID" value="NZ_CP063529.1"/>
</dbReference>
<sequence length="63" mass="7505">MLNSKSLFGCIRMPFTIWRIARKHQKELKAYQKETSKDIFLKLPPLESYPDYKEALKEKECLA</sequence>
<comment type="caution">
    <text evidence="1">The sequence shown here is derived from an EMBL/GenBank/DDBJ whole genome shotgun (WGS) entry which is preliminary data.</text>
</comment>
<name>A0A2N3PH82_9HELI</name>
<dbReference type="AlphaFoldDB" id="A0A2N3PH82"/>